<evidence type="ECO:0000256" key="6">
    <source>
        <dbReference type="RuleBase" id="RU003660"/>
    </source>
</evidence>
<evidence type="ECO:0000313" key="7">
    <source>
        <dbReference type="EMBL" id="PIU75320.1"/>
    </source>
</evidence>
<keyword evidence="5" id="KW-0699">rRNA-binding</keyword>
<keyword evidence="5" id="KW-0694">RNA-binding</keyword>
<dbReference type="GO" id="GO:0006412">
    <property type="term" value="P:translation"/>
    <property type="evidence" value="ECO:0007669"/>
    <property type="project" value="UniProtKB-UniRule"/>
</dbReference>
<accession>A0A2M7AXF6</accession>
<reference evidence="8" key="1">
    <citation type="submission" date="2017-09" db="EMBL/GenBank/DDBJ databases">
        <title>Depth-based differentiation of microbial function through sediment-hosted aquifers and enrichment of novel symbionts in the deep terrestrial subsurface.</title>
        <authorList>
            <person name="Probst A.J."/>
            <person name="Ladd B."/>
            <person name="Jarett J.K."/>
            <person name="Geller-Mcgrath D.E."/>
            <person name="Sieber C.M.K."/>
            <person name="Emerson J.B."/>
            <person name="Anantharaman K."/>
            <person name="Thomas B.C."/>
            <person name="Malmstrom R."/>
            <person name="Stieglmeier M."/>
            <person name="Klingl A."/>
            <person name="Woyke T."/>
            <person name="Ryan C.M."/>
            <person name="Banfield J.F."/>
        </authorList>
    </citation>
    <scope>NUCLEOTIDE SEQUENCE [LARGE SCALE GENOMIC DNA]</scope>
</reference>
<dbReference type="NCBIfam" id="NF001109">
    <property type="entry name" value="PRK00136.1"/>
    <property type="match status" value="1"/>
</dbReference>
<comment type="function">
    <text evidence="5">One of the primary rRNA binding proteins, it binds directly to 16S rRNA central domain where it helps coordinate assembly of the platform of the 30S subunit.</text>
</comment>
<evidence type="ECO:0000256" key="2">
    <source>
        <dbReference type="ARBA" id="ARBA00022980"/>
    </source>
</evidence>
<sequence length="140" mass="15950">MFSHKLKKTDIMDPLANFFSQIKNAQMVNKETLKVPYAKLKLAIAEVLVRTGYLESVERQGREVSRRMLVVKLKKDEDHPAIFGIRKVSKLGQRVYLPHKKIWPVRSGYGLAIISTPKGLMTDKEARKQGVGGEVICEVW</sequence>
<dbReference type="FunFam" id="3.30.1490.10:FF:000001">
    <property type="entry name" value="30S ribosomal protein S8"/>
    <property type="match status" value="1"/>
</dbReference>
<dbReference type="HAMAP" id="MF_01302_B">
    <property type="entry name" value="Ribosomal_uS8_B"/>
    <property type="match status" value="1"/>
</dbReference>
<dbReference type="GO" id="GO:0005737">
    <property type="term" value="C:cytoplasm"/>
    <property type="evidence" value="ECO:0007669"/>
    <property type="project" value="UniProtKB-ARBA"/>
</dbReference>
<name>A0A2M7AXF6_9BACT</name>
<dbReference type="Gene3D" id="3.30.1490.10">
    <property type="match status" value="1"/>
</dbReference>
<evidence type="ECO:0000256" key="4">
    <source>
        <dbReference type="ARBA" id="ARBA00035258"/>
    </source>
</evidence>
<evidence type="ECO:0000313" key="8">
    <source>
        <dbReference type="Proteomes" id="UP000228775"/>
    </source>
</evidence>
<dbReference type="GO" id="GO:0003735">
    <property type="term" value="F:structural constituent of ribosome"/>
    <property type="evidence" value="ECO:0007669"/>
    <property type="project" value="InterPro"/>
</dbReference>
<dbReference type="PANTHER" id="PTHR11758">
    <property type="entry name" value="40S RIBOSOMAL PROTEIN S15A"/>
    <property type="match status" value="1"/>
</dbReference>
<dbReference type="Proteomes" id="UP000228775">
    <property type="component" value="Unassembled WGS sequence"/>
</dbReference>
<organism evidence="7 8">
    <name type="scientific">Candidatus Portnoybacteria bacterium CG06_land_8_20_14_3_00_39_12</name>
    <dbReference type="NCBI Taxonomy" id="1974809"/>
    <lineage>
        <taxon>Bacteria</taxon>
        <taxon>Candidatus Portnoyibacteriota</taxon>
    </lineage>
</organism>
<dbReference type="Gene3D" id="3.30.1370.30">
    <property type="match status" value="1"/>
</dbReference>
<evidence type="ECO:0000256" key="1">
    <source>
        <dbReference type="ARBA" id="ARBA00006471"/>
    </source>
</evidence>
<dbReference type="GO" id="GO:0005840">
    <property type="term" value="C:ribosome"/>
    <property type="evidence" value="ECO:0007669"/>
    <property type="project" value="UniProtKB-KW"/>
</dbReference>
<dbReference type="InterPro" id="IPR035987">
    <property type="entry name" value="Ribosomal_uS8_sf"/>
</dbReference>
<keyword evidence="2 5" id="KW-0689">Ribosomal protein</keyword>
<evidence type="ECO:0000256" key="3">
    <source>
        <dbReference type="ARBA" id="ARBA00023274"/>
    </source>
</evidence>
<evidence type="ECO:0000256" key="5">
    <source>
        <dbReference type="HAMAP-Rule" id="MF_01302"/>
    </source>
</evidence>
<dbReference type="SUPFAM" id="SSF56047">
    <property type="entry name" value="Ribosomal protein S8"/>
    <property type="match status" value="1"/>
</dbReference>
<dbReference type="EMBL" id="PEVY01000028">
    <property type="protein sequence ID" value="PIU75320.1"/>
    <property type="molecule type" value="Genomic_DNA"/>
</dbReference>
<comment type="similarity">
    <text evidence="1 5 6">Belongs to the universal ribosomal protein uS8 family.</text>
</comment>
<dbReference type="AlphaFoldDB" id="A0A2M7AXF6"/>
<dbReference type="InterPro" id="IPR000630">
    <property type="entry name" value="Ribosomal_uS8"/>
</dbReference>
<proteinExistence type="inferred from homology"/>
<dbReference type="PROSITE" id="PS00053">
    <property type="entry name" value="RIBOSOMAL_S8"/>
    <property type="match status" value="1"/>
</dbReference>
<dbReference type="Pfam" id="PF00410">
    <property type="entry name" value="Ribosomal_S8"/>
    <property type="match status" value="1"/>
</dbReference>
<comment type="subunit">
    <text evidence="5">Part of the 30S ribosomal subunit. Contacts proteins S5 and S12.</text>
</comment>
<keyword evidence="3 5" id="KW-0687">Ribonucleoprotein</keyword>
<comment type="caution">
    <text evidence="7">The sequence shown here is derived from an EMBL/GenBank/DDBJ whole genome shotgun (WGS) entry which is preliminary data.</text>
</comment>
<dbReference type="InterPro" id="IPR047863">
    <property type="entry name" value="Ribosomal_uS8_CS"/>
</dbReference>
<dbReference type="GO" id="GO:0019843">
    <property type="term" value="F:rRNA binding"/>
    <property type="evidence" value="ECO:0007669"/>
    <property type="project" value="UniProtKB-UniRule"/>
</dbReference>
<protein>
    <recommendedName>
        <fullName evidence="4 5">Small ribosomal subunit protein uS8</fullName>
    </recommendedName>
</protein>
<gene>
    <name evidence="5" type="primary">rpsH</name>
    <name evidence="7" type="ORF">COS76_01360</name>
</gene>
<dbReference type="GO" id="GO:1990904">
    <property type="term" value="C:ribonucleoprotein complex"/>
    <property type="evidence" value="ECO:0007669"/>
    <property type="project" value="UniProtKB-KW"/>
</dbReference>